<keyword evidence="6 8" id="KW-1133">Transmembrane helix</keyword>
<dbReference type="CDD" id="cd06261">
    <property type="entry name" value="TM_PBP2"/>
    <property type="match status" value="1"/>
</dbReference>
<evidence type="ECO:0000256" key="1">
    <source>
        <dbReference type="ARBA" id="ARBA00004429"/>
    </source>
</evidence>
<feature type="transmembrane region" description="Helical" evidence="8">
    <location>
        <begin position="191"/>
        <end position="212"/>
    </location>
</feature>
<evidence type="ECO:0000256" key="8">
    <source>
        <dbReference type="RuleBase" id="RU363032"/>
    </source>
</evidence>
<dbReference type="EMBL" id="JBEWLZ010000005">
    <property type="protein sequence ID" value="MET1490208.1"/>
    <property type="molecule type" value="Genomic_DNA"/>
</dbReference>
<dbReference type="Gene3D" id="1.10.3720.10">
    <property type="entry name" value="MetI-like"/>
    <property type="match status" value="1"/>
</dbReference>
<feature type="transmembrane region" description="Helical" evidence="8">
    <location>
        <begin position="20"/>
        <end position="45"/>
    </location>
</feature>
<sequence>MLSNLDFSVIALAWQSILKGLAFSLELTIISMIGGVILGTLLALARLSGGKFLASAAKIYVDIMRSVPLLMMILWFFFLIPLITGSPIGQEKSAIITFTLFQAAFYSEIMRAGIQSIPRGQVNAALAIGMSYWQAMGHVILPQAFRNMVPVLLTQTFILFQDTSLVYAIGATDMLKAAENAGMLYGRTVEMYLFVSVIYFVICFSLSMFVKYMNKRIAIIR</sequence>
<dbReference type="InterPro" id="IPR043429">
    <property type="entry name" value="ArtM/GltK/GlnP/TcyL/YhdX-like"/>
</dbReference>
<dbReference type="Proteomes" id="UP001548590">
    <property type="component" value="Unassembled WGS sequence"/>
</dbReference>
<keyword evidence="3 8" id="KW-0813">Transport</keyword>
<dbReference type="PANTHER" id="PTHR30614">
    <property type="entry name" value="MEMBRANE COMPONENT OF AMINO ACID ABC TRANSPORTER"/>
    <property type="match status" value="1"/>
</dbReference>
<keyword evidence="11" id="KW-1185">Reference proteome</keyword>
<accession>A0ABV2CQX1</accession>
<evidence type="ECO:0000256" key="3">
    <source>
        <dbReference type="ARBA" id="ARBA00022448"/>
    </source>
</evidence>
<keyword evidence="5 8" id="KW-0812">Transmembrane</keyword>
<feature type="domain" description="ABC transmembrane type-1" evidence="9">
    <location>
        <begin position="21"/>
        <end position="210"/>
    </location>
</feature>
<name>A0ABV2CQX1_9RHOO</name>
<dbReference type="InterPro" id="IPR010065">
    <property type="entry name" value="AA_ABC_transptr_permease_3TM"/>
</dbReference>
<comment type="caution">
    <text evidence="10">The sequence shown here is derived from an EMBL/GenBank/DDBJ whole genome shotgun (WGS) entry which is preliminary data.</text>
</comment>
<dbReference type="Pfam" id="PF00528">
    <property type="entry name" value="BPD_transp_1"/>
    <property type="match status" value="1"/>
</dbReference>
<evidence type="ECO:0000256" key="4">
    <source>
        <dbReference type="ARBA" id="ARBA00022475"/>
    </source>
</evidence>
<dbReference type="PROSITE" id="PS50928">
    <property type="entry name" value="ABC_TM1"/>
    <property type="match status" value="1"/>
</dbReference>
<dbReference type="SUPFAM" id="SSF161098">
    <property type="entry name" value="MetI-like"/>
    <property type="match status" value="1"/>
</dbReference>
<keyword evidence="7 8" id="KW-0472">Membrane</keyword>
<dbReference type="RefSeq" id="WP_345928351.1">
    <property type="nucleotide sequence ID" value="NZ_JBDIVF010000006.1"/>
</dbReference>
<gene>
    <name evidence="10" type="ORF">ABVT11_10265</name>
</gene>
<evidence type="ECO:0000256" key="5">
    <source>
        <dbReference type="ARBA" id="ARBA00022692"/>
    </source>
</evidence>
<dbReference type="InterPro" id="IPR000515">
    <property type="entry name" value="MetI-like"/>
</dbReference>
<protein>
    <submittedName>
        <fullName evidence="10">Amino acid ABC transporter permease</fullName>
    </submittedName>
</protein>
<keyword evidence="4" id="KW-1003">Cell membrane</keyword>
<comment type="similarity">
    <text evidence="2">Belongs to the binding-protein-dependent transport system permease family. HisMQ subfamily.</text>
</comment>
<evidence type="ECO:0000256" key="7">
    <source>
        <dbReference type="ARBA" id="ARBA00023136"/>
    </source>
</evidence>
<reference evidence="10 11" key="1">
    <citation type="submission" date="2024-07" db="EMBL/GenBank/DDBJ databases">
        <title>Uliginosibacterium paludis KCTC:42655.</title>
        <authorList>
            <person name="Kim M.K."/>
        </authorList>
    </citation>
    <scope>NUCLEOTIDE SEQUENCE [LARGE SCALE GENOMIC DNA]</scope>
    <source>
        <strain evidence="10 11">KCTC 42655</strain>
    </source>
</reference>
<dbReference type="PANTHER" id="PTHR30614:SF1">
    <property type="entry name" value="GLUTAMATE_ASPARTATE IMPORT PERMEASE PROTEIN GLTK"/>
    <property type="match status" value="1"/>
</dbReference>
<evidence type="ECO:0000313" key="10">
    <source>
        <dbReference type="EMBL" id="MET1490208.1"/>
    </source>
</evidence>
<evidence type="ECO:0000259" key="9">
    <source>
        <dbReference type="PROSITE" id="PS50928"/>
    </source>
</evidence>
<feature type="transmembrane region" description="Helical" evidence="8">
    <location>
        <begin position="122"/>
        <end position="141"/>
    </location>
</feature>
<comment type="subcellular location">
    <subcellularLocation>
        <location evidence="1">Cell inner membrane</location>
        <topology evidence="1">Multi-pass membrane protein</topology>
    </subcellularLocation>
    <subcellularLocation>
        <location evidence="8">Cell membrane</location>
        <topology evidence="8">Multi-pass membrane protein</topology>
    </subcellularLocation>
</comment>
<evidence type="ECO:0000256" key="6">
    <source>
        <dbReference type="ARBA" id="ARBA00022989"/>
    </source>
</evidence>
<dbReference type="InterPro" id="IPR035906">
    <property type="entry name" value="MetI-like_sf"/>
</dbReference>
<evidence type="ECO:0000313" key="11">
    <source>
        <dbReference type="Proteomes" id="UP001548590"/>
    </source>
</evidence>
<proteinExistence type="inferred from homology"/>
<organism evidence="10 11">
    <name type="scientific">Uliginosibacterium paludis</name>
    <dbReference type="NCBI Taxonomy" id="1615952"/>
    <lineage>
        <taxon>Bacteria</taxon>
        <taxon>Pseudomonadati</taxon>
        <taxon>Pseudomonadota</taxon>
        <taxon>Betaproteobacteria</taxon>
        <taxon>Rhodocyclales</taxon>
        <taxon>Zoogloeaceae</taxon>
        <taxon>Uliginosibacterium</taxon>
    </lineage>
</organism>
<evidence type="ECO:0000256" key="2">
    <source>
        <dbReference type="ARBA" id="ARBA00010072"/>
    </source>
</evidence>
<dbReference type="NCBIfam" id="TIGR01726">
    <property type="entry name" value="HEQRo_perm_3TM"/>
    <property type="match status" value="1"/>
</dbReference>
<feature type="transmembrane region" description="Helical" evidence="8">
    <location>
        <begin position="66"/>
        <end position="88"/>
    </location>
</feature>